<feature type="non-terminal residue" evidence="1">
    <location>
        <position position="1"/>
    </location>
</feature>
<organism evidence="1 2">
    <name type="scientific">Goodea atripinnis</name>
    <dbReference type="NCBI Taxonomy" id="208336"/>
    <lineage>
        <taxon>Eukaryota</taxon>
        <taxon>Metazoa</taxon>
        <taxon>Chordata</taxon>
        <taxon>Craniata</taxon>
        <taxon>Vertebrata</taxon>
        <taxon>Euteleostomi</taxon>
        <taxon>Actinopterygii</taxon>
        <taxon>Neopterygii</taxon>
        <taxon>Teleostei</taxon>
        <taxon>Neoteleostei</taxon>
        <taxon>Acanthomorphata</taxon>
        <taxon>Ovalentaria</taxon>
        <taxon>Atherinomorphae</taxon>
        <taxon>Cyprinodontiformes</taxon>
        <taxon>Goodeidae</taxon>
        <taxon>Goodea</taxon>
    </lineage>
</organism>
<evidence type="ECO:0000313" key="1">
    <source>
        <dbReference type="EMBL" id="MEQ2163547.1"/>
    </source>
</evidence>
<reference evidence="1 2" key="1">
    <citation type="submission" date="2021-06" db="EMBL/GenBank/DDBJ databases">
        <authorList>
            <person name="Palmer J.M."/>
        </authorList>
    </citation>
    <scope>NUCLEOTIDE SEQUENCE [LARGE SCALE GENOMIC DNA]</scope>
    <source>
        <strain evidence="1 2">GA_2019</strain>
        <tissue evidence="1">Muscle</tissue>
    </source>
</reference>
<name>A0ABV0MWN4_9TELE</name>
<protein>
    <submittedName>
        <fullName evidence="1">Uncharacterized protein</fullName>
    </submittedName>
</protein>
<sequence length="90" mass="10118">AREFQVAGMHPSAQSIILGNQWSSRARDCFITMVKHQSVIVSLYSILYGVMRVELLINKESKNTSVVDILVEEGHAVKAEENFDSQVTEH</sequence>
<accession>A0ABV0MWN4</accession>
<evidence type="ECO:0000313" key="2">
    <source>
        <dbReference type="Proteomes" id="UP001476798"/>
    </source>
</evidence>
<proteinExistence type="predicted"/>
<dbReference type="InterPro" id="IPR035437">
    <property type="entry name" value="SNase_OB-fold_sf"/>
</dbReference>
<dbReference type="Gene3D" id="2.40.50.90">
    <property type="match status" value="1"/>
</dbReference>
<dbReference type="Proteomes" id="UP001476798">
    <property type="component" value="Unassembled WGS sequence"/>
</dbReference>
<comment type="caution">
    <text evidence="1">The sequence shown here is derived from an EMBL/GenBank/DDBJ whole genome shotgun (WGS) entry which is preliminary data.</text>
</comment>
<keyword evidence="2" id="KW-1185">Reference proteome</keyword>
<gene>
    <name evidence="1" type="ORF">GOODEAATRI_031330</name>
</gene>
<dbReference type="EMBL" id="JAHRIO010015279">
    <property type="protein sequence ID" value="MEQ2163547.1"/>
    <property type="molecule type" value="Genomic_DNA"/>
</dbReference>